<keyword evidence="1 2" id="KW-0067">ATP-binding</keyword>
<keyword evidence="3" id="KW-0808">Transferase</keyword>
<organism evidence="3 4">
    <name type="scientific">Thermodesulfatator autotrophicus</name>
    <dbReference type="NCBI Taxonomy" id="1795632"/>
    <lineage>
        <taxon>Bacteria</taxon>
        <taxon>Pseudomonadati</taxon>
        <taxon>Thermodesulfobacteriota</taxon>
        <taxon>Thermodesulfobacteria</taxon>
        <taxon>Thermodesulfobacteriales</taxon>
        <taxon>Thermodesulfatatoraceae</taxon>
        <taxon>Thermodesulfatator</taxon>
    </lineage>
</organism>
<dbReference type="Gene3D" id="1.10.20.60">
    <property type="entry name" value="Glu-tRNAGln amidotransferase C subunit, N-terminal domain"/>
    <property type="match status" value="1"/>
</dbReference>
<evidence type="ECO:0000313" key="4">
    <source>
        <dbReference type="Proteomes" id="UP000076964"/>
    </source>
</evidence>
<evidence type="ECO:0000256" key="2">
    <source>
        <dbReference type="HAMAP-Rule" id="MF_00122"/>
    </source>
</evidence>
<dbReference type="NCBIfam" id="TIGR00135">
    <property type="entry name" value="gatC"/>
    <property type="match status" value="1"/>
</dbReference>
<dbReference type="GO" id="GO:0050567">
    <property type="term" value="F:glutaminyl-tRNA synthase (glutamine-hydrolyzing) activity"/>
    <property type="evidence" value="ECO:0007669"/>
    <property type="project" value="UniProtKB-UniRule"/>
</dbReference>
<protein>
    <recommendedName>
        <fullName evidence="2">Aspartyl/glutamyl-tRNA(Asn/Gln) amidotransferase subunit C</fullName>
        <shortName evidence="2">Asp/Glu-ADT subunit C</shortName>
        <ecNumber evidence="2">6.3.5.-</ecNumber>
    </recommendedName>
</protein>
<comment type="catalytic activity">
    <reaction evidence="2">
        <text>L-glutamyl-tRNA(Gln) + L-glutamine + ATP + H2O = L-glutaminyl-tRNA(Gln) + L-glutamate + ADP + phosphate + H(+)</text>
        <dbReference type="Rhea" id="RHEA:17521"/>
        <dbReference type="Rhea" id="RHEA-COMP:9681"/>
        <dbReference type="Rhea" id="RHEA-COMP:9684"/>
        <dbReference type="ChEBI" id="CHEBI:15377"/>
        <dbReference type="ChEBI" id="CHEBI:15378"/>
        <dbReference type="ChEBI" id="CHEBI:29985"/>
        <dbReference type="ChEBI" id="CHEBI:30616"/>
        <dbReference type="ChEBI" id="CHEBI:43474"/>
        <dbReference type="ChEBI" id="CHEBI:58359"/>
        <dbReference type="ChEBI" id="CHEBI:78520"/>
        <dbReference type="ChEBI" id="CHEBI:78521"/>
        <dbReference type="ChEBI" id="CHEBI:456216"/>
    </reaction>
</comment>
<dbReference type="HAMAP" id="MF_00122">
    <property type="entry name" value="GatC"/>
    <property type="match status" value="1"/>
</dbReference>
<gene>
    <name evidence="2 3" type="primary">gatC</name>
    <name evidence="3" type="ORF">TH606_06115</name>
</gene>
<sequence length="95" mass="10951">MAITKEEVKHVAHLARLEFSEEELETFSEQLADILNYVAKLNELDTTDIEPTYHALKITNVYREDEVKESFPTDEILGNAPERENGFFVVPKVIK</sequence>
<comment type="subunit">
    <text evidence="2">Heterotrimer of A, B and C subunits.</text>
</comment>
<evidence type="ECO:0000313" key="3">
    <source>
        <dbReference type="EMBL" id="OAG27610.1"/>
    </source>
</evidence>
<accession>A0A177E853</accession>
<evidence type="ECO:0000256" key="1">
    <source>
        <dbReference type="ARBA" id="ARBA00022840"/>
    </source>
</evidence>
<dbReference type="Proteomes" id="UP000076964">
    <property type="component" value="Unassembled WGS sequence"/>
</dbReference>
<dbReference type="OrthoDB" id="9813938at2"/>
<comment type="function">
    <text evidence="2">Allows the formation of correctly charged Asn-tRNA(Asn) or Gln-tRNA(Gln) through the transamidation of misacylated Asp-tRNA(Asn) or Glu-tRNA(Gln) in organisms which lack either or both of asparaginyl-tRNA or glutaminyl-tRNA synthetases. The reaction takes place in the presence of glutamine and ATP through an activated phospho-Asp-tRNA(Asn) or phospho-Glu-tRNA(Gln).</text>
</comment>
<dbReference type="RefSeq" id="WP_068542038.1">
    <property type="nucleotide sequence ID" value="NZ_LSFI01000025.1"/>
</dbReference>
<dbReference type="GO" id="GO:0016740">
    <property type="term" value="F:transferase activity"/>
    <property type="evidence" value="ECO:0007669"/>
    <property type="project" value="UniProtKB-KW"/>
</dbReference>
<keyword evidence="2" id="KW-0648">Protein biosynthesis</keyword>
<comment type="catalytic activity">
    <reaction evidence="2">
        <text>L-aspartyl-tRNA(Asn) + L-glutamine + ATP + H2O = L-asparaginyl-tRNA(Asn) + L-glutamate + ADP + phosphate + 2 H(+)</text>
        <dbReference type="Rhea" id="RHEA:14513"/>
        <dbReference type="Rhea" id="RHEA-COMP:9674"/>
        <dbReference type="Rhea" id="RHEA-COMP:9677"/>
        <dbReference type="ChEBI" id="CHEBI:15377"/>
        <dbReference type="ChEBI" id="CHEBI:15378"/>
        <dbReference type="ChEBI" id="CHEBI:29985"/>
        <dbReference type="ChEBI" id="CHEBI:30616"/>
        <dbReference type="ChEBI" id="CHEBI:43474"/>
        <dbReference type="ChEBI" id="CHEBI:58359"/>
        <dbReference type="ChEBI" id="CHEBI:78515"/>
        <dbReference type="ChEBI" id="CHEBI:78516"/>
        <dbReference type="ChEBI" id="CHEBI:456216"/>
    </reaction>
</comment>
<dbReference type="STRING" id="1795632.TH606_06115"/>
<dbReference type="PANTHER" id="PTHR15004">
    <property type="entry name" value="GLUTAMYL-TRNA(GLN) AMIDOTRANSFERASE SUBUNIT C, MITOCHONDRIAL"/>
    <property type="match status" value="1"/>
</dbReference>
<dbReference type="InterPro" id="IPR036113">
    <property type="entry name" value="Asp/Glu-ADT_sf_sub_c"/>
</dbReference>
<name>A0A177E853_9BACT</name>
<dbReference type="GO" id="GO:0005524">
    <property type="term" value="F:ATP binding"/>
    <property type="evidence" value="ECO:0007669"/>
    <property type="project" value="UniProtKB-KW"/>
</dbReference>
<dbReference type="SUPFAM" id="SSF141000">
    <property type="entry name" value="Glu-tRNAGln amidotransferase C subunit"/>
    <property type="match status" value="1"/>
</dbReference>
<dbReference type="GO" id="GO:0006412">
    <property type="term" value="P:translation"/>
    <property type="evidence" value="ECO:0007669"/>
    <property type="project" value="UniProtKB-UniRule"/>
</dbReference>
<keyword evidence="4" id="KW-1185">Reference proteome</keyword>
<dbReference type="AlphaFoldDB" id="A0A177E853"/>
<dbReference type="GO" id="GO:0050566">
    <property type="term" value="F:asparaginyl-tRNA synthase (glutamine-hydrolyzing) activity"/>
    <property type="evidence" value="ECO:0007669"/>
    <property type="project" value="RHEA"/>
</dbReference>
<dbReference type="GO" id="GO:0070681">
    <property type="term" value="P:glutaminyl-tRNAGln biosynthesis via transamidation"/>
    <property type="evidence" value="ECO:0007669"/>
    <property type="project" value="TreeGrafter"/>
</dbReference>
<dbReference type="GO" id="GO:0006450">
    <property type="term" value="P:regulation of translational fidelity"/>
    <property type="evidence" value="ECO:0007669"/>
    <property type="project" value="InterPro"/>
</dbReference>
<comment type="caution">
    <text evidence="3">The sequence shown here is derived from an EMBL/GenBank/DDBJ whole genome shotgun (WGS) entry which is preliminary data.</text>
</comment>
<reference evidence="3 4" key="1">
    <citation type="submission" date="2016-02" db="EMBL/GenBank/DDBJ databases">
        <title>Draft genome sequence of Thermodesulfatator sp. S606.</title>
        <authorList>
            <person name="Lai Q."/>
            <person name="Cao J."/>
            <person name="Dupont S."/>
            <person name="Shao Z."/>
            <person name="Jebbar M."/>
            <person name="Alain K."/>
        </authorList>
    </citation>
    <scope>NUCLEOTIDE SEQUENCE [LARGE SCALE GENOMIC DNA]</scope>
    <source>
        <strain evidence="3 4">S606</strain>
    </source>
</reference>
<dbReference type="EC" id="6.3.5.-" evidence="2"/>
<keyword evidence="2" id="KW-0436">Ligase</keyword>
<comment type="similarity">
    <text evidence="2">Belongs to the GatC family.</text>
</comment>
<keyword evidence="2" id="KW-0547">Nucleotide-binding</keyword>
<dbReference type="Pfam" id="PF02686">
    <property type="entry name" value="GatC"/>
    <property type="match status" value="1"/>
</dbReference>
<dbReference type="InterPro" id="IPR003837">
    <property type="entry name" value="GatC"/>
</dbReference>
<dbReference type="PANTHER" id="PTHR15004:SF0">
    <property type="entry name" value="GLUTAMYL-TRNA(GLN) AMIDOTRANSFERASE SUBUNIT C, MITOCHONDRIAL"/>
    <property type="match status" value="1"/>
</dbReference>
<proteinExistence type="inferred from homology"/>
<dbReference type="EMBL" id="LSFI01000025">
    <property type="protein sequence ID" value="OAG27610.1"/>
    <property type="molecule type" value="Genomic_DNA"/>
</dbReference>